<dbReference type="AlphaFoldDB" id="G8YFJ3"/>
<dbReference type="GO" id="GO:0006355">
    <property type="term" value="P:regulation of DNA-templated transcription"/>
    <property type="evidence" value="ECO:0007669"/>
    <property type="project" value="TreeGrafter"/>
</dbReference>
<accession>G8YFJ3</accession>
<sequence length="817" mass="93264">MTDMETHFDKSFIEPCPVLRPSMEEFSSPLSYLSRPDIAQLGKEYGLIKLIPPEGWKPDFSISPEFRFHTRIQKLSELSLVTRSRKFFIDGINRFQRMKGRPLLKSHFRVGPSDVLDDANKHPFRKCKIYYYDVYTQVEKYGGPLSIDSAPWEKINDHFGLKKESTVLKEIYQNRLKPYASFLSQNQDDFSFPETDSEDDGDNCVVCGSNDRPTRTLLCDNCDSAHHMDCLDPPLERIPDGNWYCQKCLIGTGDYGFEEQTEIKYSLEEFRTMCEDFQRKFIQQHNGGNPLTVDAIEKKFWEQVGSQNSDIEVRYGADIHNLKPGEISGFPMKDSVGIDSNDSKAQYYINHPWNLNRLPYAEGSLLNLIQTSISGMTIPWIYIGSLFSTFCWHVEDHYTLSANYCHLGATKKWYGVPSKDADKFEKLMKESAPDLFKKQPDLLHQLVTLFSPMELSKHGIKCVYADQNPNEFVITYPRVYHAGFNCGFNFNEAVNFTMKSWLDFGERSISDYRLIRKENVFDHHKLVENILHKIWNGGHPEDVDTEFLAKCIKSFEDFIDEQARLLNSVDRSKFIERFVPHETPVNGIQVKKENDDEDVDEELCDLCRTSVSYLHCIINNAERNFFEMCERDPGHYKRKYLPPARIVISQLLTPESSPQSCIIRSGMDSNKASRLSETESSLLLSTIRDDSSATSNIDSQPLAAKCEPPARASMPPAKRLKPAPDSSYTSVPQPQSSQSGKMKAMARSSSLSILDQNPNIRLCLPCLISTCRSNFDSIPPNSLLIVRTNIHSLRTLVGSLKTRLLAPSSPTSSRVPV</sequence>
<evidence type="ECO:0000259" key="12">
    <source>
        <dbReference type="PROSITE" id="PS51184"/>
    </source>
</evidence>
<keyword evidence="3 7" id="KW-0863">Zinc-finger</keyword>
<dbReference type="HOGENOM" id="CLU_000991_4_0_1"/>
<dbReference type="PANTHER" id="PTHR10694">
    <property type="entry name" value="LYSINE-SPECIFIC DEMETHYLASE"/>
    <property type="match status" value="1"/>
</dbReference>
<dbReference type="Pfam" id="PF02375">
    <property type="entry name" value="JmjN"/>
    <property type="match status" value="1"/>
</dbReference>
<gene>
    <name evidence="13" type="primary">Piso0_002623</name>
    <name evidence="13" type="ORF">GNLVRS01_PISO0I14220g</name>
</gene>
<keyword evidence="2" id="KW-0479">Metal-binding</keyword>
<protein>
    <submittedName>
        <fullName evidence="13">Piso0_002623 protein</fullName>
    </submittedName>
</protein>
<keyword evidence="14" id="KW-1185">Reference proteome</keyword>
<dbReference type="GO" id="GO:0005634">
    <property type="term" value="C:nucleus"/>
    <property type="evidence" value="ECO:0007669"/>
    <property type="project" value="UniProtKB-SubCell"/>
</dbReference>
<evidence type="ECO:0000256" key="6">
    <source>
        <dbReference type="ARBA" id="ARBA00023242"/>
    </source>
</evidence>
<evidence type="ECO:0000256" key="3">
    <source>
        <dbReference type="ARBA" id="ARBA00022771"/>
    </source>
</evidence>
<name>G8YFJ3_PICSO</name>
<dbReference type="InterPro" id="IPR036431">
    <property type="entry name" value="ARID_dom_sf"/>
</dbReference>
<dbReference type="InParanoid" id="G8YFJ3"/>
<evidence type="ECO:0000259" key="10">
    <source>
        <dbReference type="PROSITE" id="PS51011"/>
    </source>
</evidence>
<keyword evidence="4" id="KW-0862">Zinc</keyword>
<dbReference type="GO" id="GO:0008270">
    <property type="term" value="F:zinc ion binding"/>
    <property type="evidence" value="ECO:0007669"/>
    <property type="project" value="UniProtKB-KW"/>
</dbReference>
<feature type="domain" description="ARID" evidence="10">
    <location>
        <begin position="82"/>
        <end position="184"/>
    </location>
</feature>
<feature type="domain" description="JmjC" evidence="12">
    <location>
        <begin position="347"/>
        <end position="513"/>
    </location>
</feature>
<dbReference type="PROSITE" id="PS51184">
    <property type="entry name" value="JMJC"/>
    <property type="match status" value="1"/>
</dbReference>
<dbReference type="GO" id="GO:0034647">
    <property type="term" value="F:histone H3K4me/H3K4me2/H3K4me3 demethylase activity"/>
    <property type="evidence" value="ECO:0007669"/>
    <property type="project" value="TreeGrafter"/>
</dbReference>
<feature type="domain" description="JmjN" evidence="11">
    <location>
        <begin position="16"/>
        <end position="59"/>
    </location>
</feature>
<evidence type="ECO:0000256" key="7">
    <source>
        <dbReference type="PROSITE-ProRule" id="PRU00146"/>
    </source>
</evidence>
<dbReference type="EMBL" id="FO082051">
    <property type="protein sequence ID" value="CCE81942.1"/>
    <property type="molecule type" value="Genomic_DNA"/>
</dbReference>
<dbReference type="SUPFAM" id="SSF51197">
    <property type="entry name" value="Clavaminate synthase-like"/>
    <property type="match status" value="1"/>
</dbReference>
<dbReference type="PROSITE" id="PS51183">
    <property type="entry name" value="JMJN"/>
    <property type="match status" value="1"/>
</dbReference>
<dbReference type="SUPFAM" id="SSF57903">
    <property type="entry name" value="FYVE/PHD zinc finger"/>
    <property type="match status" value="1"/>
</dbReference>
<dbReference type="PROSITE" id="PS50016">
    <property type="entry name" value="ZF_PHD_2"/>
    <property type="match status" value="1"/>
</dbReference>
<evidence type="ECO:0000256" key="8">
    <source>
        <dbReference type="SAM" id="MobiDB-lite"/>
    </source>
</evidence>
<dbReference type="SMART" id="SM00545">
    <property type="entry name" value="JmjN"/>
    <property type="match status" value="1"/>
</dbReference>
<dbReference type="PANTHER" id="PTHR10694:SF33">
    <property type="entry name" value="LYSINE-SPECIFIC DEMETHYLASE 5"/>
    <property type="match status" value="1"/>
</dbReference>
<evidence type="ECO:0000256" key="5">
    <source>
        <dbReference type="ARBA" id="ARBA00023004"/>
    </source>
</evidence>
<dbReference type="SMART" id="SM00558">
    <property type="entry name" value="JmjC"/>
    <property type="match status" value="1"/>
</dbReference>
<comment type="subcellular location">
    <subcellularLocation>
        <location evidence="1">Nucleus</location>
    </subcellularLocation>
</comment>
<evidence type="ECO:0000256" key="1">
    <source>
        <dbReference type="ARBA" id="ARBA00004123"/>
    </source>
</evidence>
<dbReference type="Pfam" id="PF02373">
    <property type="entry name" value="JmjC"/>
    <property type="match status" value="1"/>
</dbReference>
<organism evidence="13 14">
    <name type="scientific">Pichia sorbitophila (strain ATCC MYA-4447 / BCRC 22081 / CBS 7064 / NBRC 10061 / NRRL Y-12695)</name>
    <name type="common">Hybrid yeast</name>
    <dbReference type="NCBI Taxonomy" id="559304"/>
    <lineage>
        <taxon>Eukaryota</taxon>
        <taxon>Fungi</taxon>
        <taxon>Dikarya</taxon>
        <taxon>Ascomycota</taxon>
        <taxon>Saccharomycotina</taxon>
        <taxon>Pichiomycetes</taxon>
        <taxon>Debaryomycetaceae</taxon>
        <taxon>Millerozyma</taxon>
    </lineage>
</organism>
<dbReference type="GO" id="GO:0000785">
    <property type="term" value="C:chromatin"/>
    <property type="evidence" value="ECO:0007669"/>
    <property type="project" value="TreeGrafter"/>
</dbReference>
<evidence type="ECO:0000259" key="9">
    <source>
        <dbReference type="PROSITE" id="PS50016"/>
    </source>
</evidence>
<proteinExistence type="predicted"/>
<dbReference type="STRING" id="559304.G8YFJ3"/>
<feature type="domain" description="PHD-type" evidence="9">
    <location>
        <begin position="201"/>
        <end position="251"/>
    </location>
</feature>
<dbReference type="InterPro" id="IPR003349">
    <property type="entry name" value="JmjN"/>
</dbReference>
<evidence type="ECO:0000256" key="4">
    <source>
        <dbReference type="ARBA" id="ARBA00022833"/>
    </source>
</evidence>
<dbReference type="GO" id="GO:0003677">
    <property type="term" value="F:DNA binding"/>
    <property type="evidence" value="ECO:0007669"/>
    <property type="project" value="InterPro"/>
</dbReference>
<dbReference type="InterPro" id="IPR001965">
    <property type="entry name" value="Znf_PHD"/>
</dbReference>
<dbReference type="SUPFAM" id="SSF46774">
    <property type="entry name" value="ARID-like"/>
    <property type="match status" value="1"/>
</dbReference>
<feature type="compositionally biased region" description="Polar residues" evidence="8">
    <location>
        <begin position="726"/>
        <end position="740"/>
    </location>
</feature>
<evidence type="ECO:0000259" key="11">
    <source>
        <dbReference type="PROSITE" id="PS51183"/>
    </source>
</evidence>
<keyword evidence="5" id="KW-0408">Iron</keyword>
<dbReference type="Proteomes" id="UP000005222">
    <property type="component" value="Chromosome I"/>
</dbReference>
<dbReference type="Gene3D" id="2.30.30.1150">
    <property type="match status" value="1"/>
</dbReference>
<dbReference type="InterPro" id="IPR019787">
    <property type="entry name" value="Znf_PHD-finger"/>
</dbReference>
<dbReference type="InterPro" id="IPR001606">
    <property type="entry name" value="ARID_dom"/>
</dbReference>
<dbReference type="InterPro" id="IPR003347">
    <property type="entry name" value="JmjC_dom"/>
</dbReference>
<keyword evidence="6" id="KW-0539">Nucleus</keyword>
<dbReference type="Pfam" id="PF00628">
    <property type="entry name" value="PHD"/>
    <property type="match status" value="1"/>
</dbReference>
<dbReference type="InterPro" id="IPR011011">
    <property type="entry name" value="Znf_FYVE_PHD"/>
</dbReference>
<reference evidence="13 14" key="1">
    <citation type="journal article" date="2012" name="G3 (Bethesda)">
        <title>Pichia sorbitophila, an interspecies yeast hybrid reveals early steps of genome resolution following polyploidization.</title>
        <authorList>
            <person name="Leh Louis V."/>
            <person name="Despons L."/>
            <person name="Friedrich A."/>
            <person name="Martin T."/>
            <person name="Durrens P."/>
            <person name="Casaregola S."/>
            <person name="Neuveglise C."/>
            <person name="Fairhead C."/>
            <person name="Marck C."/>
            <person name="Cruz J.A."/>
            <person name="Straub M.L."/>
            <person name="Kugler V."/>
            <person name="Sacerdot C."/>
            <person name="Uzunov Z."/>
            <person name="Thierry A."/>
            <person name="Weiss S."/>
            <person name="Bleykasten C."/>
            <person name="De Montigny J."/>
            <person name="Jacques N."/>
            <person name="Jung P."/>
            <person name="Lemaire M."/>
            <person name="Mallet S."/>
            <person name="Morel G."/>
            <person name="Richard G.F."/>
            <person name="Sarkar A."/>
            <person name="Savel G."/>
            <person name="Schacherer J."/>
            <person name="Seret M.L."/>
            <person name="Talla E."/>
            <person name="Samson G."/>
            <person name="Jubin C."/>
            <person name="Poulain J."/>
            <person name="Vacherie B."/>
            <person name="Barbe V."/>
            <person name="Pelletier E."/>
            <person name="Sherman D.J."/>
            <person name="Westhof E."/>
            <person name="Weissenbach J."/>
            <person name="Baret P.V."/>
            <person name="Wincker P."/>
            <person name="Gaillardin C."/>
            <person name="Dujon B."/>
            <person name="Souciet J.L."/>
        </authorList>
    </citation>
    <scope>NUCLEOTIDE SEQUENCE [LARGE SCALE GENOMIC DNA]</scope>
    <source>
        <strain evidence="14">ATCC MYA-4447 / BCRC 22081 / CBS 7064 / NBRC 10061 / NRRL Y-12695</strain>
    </source>
</reference>
<dbReference type="Gene3D" id="2.60.120.650">
    <property type="entry name" value="Cupin"/>
    <property type="match status" value="1"/>
</dbReference>
<evidence type="ECO:0000313" key="14">
    <source>
        <dbReference type="Proteomes" id="UP000005222"/>
    </source>
</evidence>
<dbReference type="PROSITE" id="PS01359">
    <property type="entry name" value="ZF_PHD_1"/>
    <property type="match status" value="1"/>
</dbReference>
<dbReference type="OrthoDB" id="1678912at2759"/>
<dbReference type="OMA" id="YSIPEFY"/>
<evidence type="ECO:0000313" key="13">
    <source>
        <dbReference type="EMBL" id="CCE81942.1"/>
    </source>
</evidence>
<evidence type="ECO:0000256" key="2">
    <source>
        <dbReference type="ARBA" id="ARBA00022723"/>
    </source>
</evidence>
<feature type="region of interest" description="Disordered" evidence="8">
    <location>
        <begin position="687"/>
        <end position="743"/>
    </location>
</feature>
<dbReference type="FunCoup" id="G8YFJ3">
    <property type="interactions" value="71"/>
</dbReference>
<dbReference type="InterPro" id="IPR019786">
    <property type="entry name" value="Zinc_finger_PHD-type_CS"/>
</dbReference>
<dbReference type="SMART" id="SM00249">
    <property type="entry name" value="PHD"/>
    <property type="match status" value="1"/>
</dbReference>
<dbReference type="PROSITE" id="PS51011">
    <property type="entry name" value="ARID"/>
    <property type="match status" value="1"/>
</dbReference>
<dbReference type="eggNOG" id="KOG1246">
    <property type="taxonomic scope" value="Eukaryota"/>
</dbReference>